<dbReference type="PROSITE" id="PS50059">
    <property type="entry name" value="FKBP_PPIASE"/>
    <property type="match status" value="1"/>
</dbReference>
<evidence type="ECO:0000313" key="9">
    <source>
        <dbReference type="Proteomes" id="UP001249959"/>
    </source>
</evidence>
<proteinExistence type="inferred from homology"/>
<protein>
    <recommendedName>
        <fullName evidence="6">Peptidyl-prolyl cis-trans isomerase</fullName>
        <ecNumber evidence="6">5.2.1.8</ecNumber>
    </recommendedName>
</protein>
<dbReference type="PANTHER" id="PTHR43811:SF19">
    <property type="entry name" value="39 KDA FK506-BINDING NUCLEAR PROTEIN"/>
    <property type="match status" value="1"/>
</dbReference>
<feature type="domain" description="PPIase FKBP-type" evidence="7">
    <location>
        <begin position="206"/>
        <end position="287"/>
    </location>
</feature>
<evidence type="ECO:0000256" key="1">
    <source>
        <dbReference type="ARBA" id="ARBA00000971"/>
    </source>
</evidence>
<name>A0ABU3TT68_9BACT</name>
<dbReference type="PANTHER" id="PTHR43811">
    <property type="entry name" value="FKBP-TYPE PEPTIDYL-PROLYL CIS-TRANS ISOMERASE FKPA"/>
    <property type="match status" value="1"/>
</dbReference>
<dbReference type="PROSITE" id="PS51257">
    <property type="entry name" value="PROKAR_LIPOPROTEIN"/>
    <property type="match status" value="1"/>
</dbReference>
<organism evidence="8 9">
    <name type="scientific">Aquirufa regiilacus</name>
    <dbReference type="NCBI Taxonomy" id="3024868"/>
    <lineage>
        <taxon>Bacteria</taxon>
        <taxon>Pseudomonadati</taxon>
        <taxon>Bacteroidota</taxon>
        <taxon>Cytophagia</taxon>
        <taxon>Cytophagales</taxon>
        <taxon>Flectobacillaceae</taxon>
        <taxon>Aquirufa</taxon>
    </lineage>
</organism>
<evidence type="ECO:0000256" key="3">
    <source>
        <dbReference type="ARBA" id="ARBA00023110"/>
    </source>
</evidence>
<keyword evidence="4 5" id="KW-0413">Isomerase</keyword>
<dbReference type="Pfam" id="PF00254">
    <property type="entry name" value="FKBP_C"/>
    <property type="match status" value="1"/>
</dbReference>
<dbReference type="EMBL" id="JAVNWW010000003">
    <property type="protein sequence ID" value="MDU0809053.1"/>
    <property type="molecule type" value="Genomic_DNA"/>
</dbReference>
<dbReference type="Gene3D" id="3.10.50.40">
    <property type="match status" value="2"/>
</dbReference>
<sequence>MRKSIGLLAVAAAMVVGCGKDKVEVIEGVKIQIHEHDDKAQKLKDGDIITFDLVIRNGADSVLQDTHKEGQPGKGMVQAPQAAPGTFKGTFENGLRLLSVGDSATILVPIDSLIKTVQAPLPPFLKPGTDLKYSVRILKVQSKGEFEKEMEAQAAVAKQKAAKLIAQEPALIAAYIAKTGKTFQKTASGLNYSIEKAGSGPSPKMGETWVVNYRGTFMNGKEFDKGSAAEMPLGQMIPGFNEALTLMKAGGKATFVIPSPIAYGDQPRGPIPANSVLVFELEVLSKK</sequence>
<evidence type="ECO:0000256" key="6">
    <source>
        <dbReference type="RuleBase" id="RU003915"/>
    </source>
</evidence>
<dbReference type="Proteomes" id="UP001249959">
    <property type="component" value="Unassembled WGS sequence"/>
</dbReference>
<comment type="catalytic activity">
    <reaction evidence="1 5 6">
        <text>[protein]-peptidylproline (omega=180) = [protein]-peptidylproline (omega=0)</text>
        <dbReference type="Rhea" id="RHEA:16237"/>
        <dbReference type="Rhea" id="RHEA-COMP:10747"/>
        <dbReference type="Rhea" id="RHEA-COMP:10748"/>
        <dbReference type="ChEBI" id="CHEBI:83833"/>
        <dbReference type="ChEBI" id="CHEBI:83834"/>
        <dbReference type="EC" id="5.2.1.8"/>
    </reaction>
</comment>
<comment type="similarity">
    <text evidence="2 6">Belongs to the FKBP-type PPIase family.</text>
</comment>
<evidence type="ECO:0000313" key="8">
    <source>
        <dbReference type="EMBL" id="MDU0809053.1"/>
    </source>
</evidence>
<evidence type="ECO:0000256" key="5">
    <source>
        <dbReference type="PROSITE-ProRule" id="PRU00277"/>
    </source>
</evidence>
<dbReference type="SUPFAM" id="SSF54534">
    <property type="entry name" value="FKBP-like"/>
    <property type="match status" value="2"/>
</dbReference>
<dbReference type="InterPro" id="IPR046357">
    <property type="entry name" value="PPIase_dom_sf"/>
</dbReference>
<gene>
    <name evidence="8" type="ORF">PQG45_08395</name>
</gene>
<dbReference type="InterPro" id="IPR001179">
    <property type="entry name" value="PPIase_FKBP_dom"/>
</dbReference>
<comment type="caution">
    <text evidence="8">The sequence shown here is derived from an EMBL/GenBank/DDBJ whole genome shotgun (WGS) entry which is preliminary data.</text>
</comment>
<evidence type="ECO:0000259" key="7">
    <source>
        <dbReference type="PROSITE" id="PS50059"/>
    </source>
</evidence>
<accession>A0ABU3TT68</accession>
<evidence type="ECO:0000256" key="4">
    <source>
        <dbReference type="ARBA" id="ARBA00023235"/>
    </source>
</evidence>
<reference evidence="8 9" key="1">
    <citation type="submission" date="2023-09" db="EMBL/GenBank/DDBJ databases">
        <title>Aquirufa genomes.</title>
        <authorList>
            <person name="Pitt A."/>
        </authorList>
    </citation>
    <scope>NUCLEOTIDE SEQUENCE [LARGE SCALE GENOMIC DNA]</scope>
    <source>
        <strain evidence="8 9">LEOWEIH-7C</strain>
    </source>
</reference>
<keyword evidence="3 5" id="KW-0697">Rotamase</keyword>
<keyword evidence="9" id="KW-1185">Reference proteome</keyword>
<dbReference type="GO" id="GO:0003755">
    <property type="term" value="F:peptidyl-prolyl cis-trans isomerase activity"/>
    <property type="evidence" value="ECO:0007669"/>
    <property type="project" value="UniProtKB-EC"/>
</dbReference>
<evidence type="ECO:0000256" key="2">
    <source>
        <dbReference type="ARBA" id="ARBA00006577"/>
    </source>
</evidence>
<dbReference type="EC" id="5.2.1.8" evidence="6"/>
<dbReference type="RefSeq" id="WP_315577087.1">
    <property type="nucleotide sequence ID" value="NZ_JARDXH010000005.1"/>
</dbReference>